<feature type="non-terminal residue" evidence="2">
    <location>
        <position position="121"/>
    </location>
</feature>
<evidence type="ECO:0000313" key="3">
    <source>
        <dbReference type="Proteomes" id="UP000030689"/>
    </source>
</evidence>
<evidence type="ECO:0000256" key="1">
    <source>
        <dbReference type="SAM" id="MobiDB-lite"/>
    </source>
</evidence>
<feature type="region of interest" description="Disordered" evidence="1">
    <location>
        <begin position="40"/>
        <end position="69"/>
    </location>
</feature>
<dbReference type="Proteomes" id="UP000030689">
    <property type="component" value="Unassembled WGS sequence"/>
</dbReference>
<organism evidence="2 3">
    <name type="scientific">Eutrema salsugineum</name>
    <name type="common">Saltwater cress</name>
    <name type="synonym">Sisymbrium salsugineum</name>
    <dbReference type="NCBI Taxonomy" id="72664"/>
    <lineage>
        <taxon>Eukaryota</taxon>
        <taxon>Viridiplantae</taxon>
        <taxon>Streptophyta</taxon>
        <taxon>Embryophyta</taxon>
        <taxon>Tracheophyta</taxon>
        <taxon>Spermatophyta</taxon>
        <taxon>Magnoliopsida</taxon>
        <taxon>eudicotyledons</taxon>
        <taxon>Gunneridae</taxon>
        <taxon>Pentapetalae</taxon>
        <taxon>rosids</taxon>
        <taxon>malvids</taxon>
        <taxon>Brassicales</taxon>
        <taxon>Brassicaceae</taxon>
        <taxon>Eutremeae</taxon>
        <taxon>Eutrema</taxon>
    </lineage>
</organism>
<accession>V4N185</accession>
<dbReference type="KEGG" id="eus:EUTSA_v10022508mg"/>
<proteinExistence type="predicted"/>
<gene>
    <name evidence="2" type="ORF">EUTSA_v10022508mg</name>
</gene>
<feature type="compositionally biased region" description="Acidic residues" evidence="1">
    <location>
        <begin position="45"/>
        <end position="54"/>
    </location>
</feature>
<dbReference type="Gramene" id="ESQ38821">
    <property type="protein sequence ID" value="ESQ38821"/>
    <property type="gene ID" value="EUTSA_v10022508mg"/>
</dbReference>
<dbReference type="AlphaFoldDB" id="V4N185"/>
<evidence type="ECO:0000313" key="2">
    <source>
        <dbReference type="EMBL" id="ESQ38821.1"/>
    </source>
</evidence>
<evidence type="ECO:0008006" key="4">
    <source>
        <dbReference type="Google" id="ProtNLM"/>
    </source>
</evidence>
<keyword evidence="3" id="KW-1185">Reference proteome</keyword>
<reference evidence="2 3" key="1">
    <citation type="journal article" date="2013" name="Front. Plant Sci.">
        <title>The Reference Genome of the Halophytic Plant Eutrema salsugineum.</title>
        <authorList>
            <person name="Yang R."/>
            <person name="Jarvis D.E."/>
            <person name="Chen H."/>
            <person name="Beilstein M.A."/>
            <person name="Grimwood J."/>
            <person name="Jenkins J."/>
            <person name="Shu S."/>
            <person name="Prochnik S."/>
            <person name="Xin M."/>
            <person name="Ma C."/>
            <person name="Schmutz J."/>
            <person name="Wing R.A."/>
            <person name="Mitchell-Olds T."/>
            <person name="Schumaker K.S."/>
            <person name="Wang X."/>
        </authorList>
    </citation>
    <scope>NUCLEOTIDE SEQUENCE [LARGE SCALE GENOMIC DNA]</scope>
</reference>
<dbReference type="EMBL" id="KI517523">
    <property type="protein sequence ID" value="ESQ38821.1"/>
    <property type="molecule type" value="Genomic_DNA"/>
</dbReference>
<name>V4N185_EUTSA</name>
<protein>
    <recommendedName>
        <fullName evidence="4">Transposase MuDR plant domain-containing protein</fullName>
    </recommendedName>
</protein>
<sequence length="121" mass="13921">MTLVIRRALSEDDFDEKEVDRDATEIEKIVEEFVDEPLICHDDFPESDDDDEGEAAPTRPRPRTSFSRGNERLYLNQAFFNGVDFKESVLDYALSTGRNLEPTDEVNFIYEFCAGTEDQLS</sequence>
<dbReference type="OMA" id="CAGTEDQ"/>